<keyword evidence="4" id="KW-0813">Transport</keyword>
<feature type="active site" description="Charge relay system" evidence="12 13">
    <location>
        <position position="612"/>
    </location>
</feature>
<dbReference type="InterPro" id="IPR000209">
    <property type="entry name" value="Peptidase_S8/S53_dom"/>
</dbReference>
<reference evidence="17 18" key="1">
    <citation type="submission" date="2014-02" db="EMBL/GenBank/DDBJ databases">
        <title>The genome sequence of Colletotrichum nymphaeae SA-01.</title>
        <authorList>
            <person name="Baroncelli R."/>
            <person name="Thon M.R."/>
        </authorList>
    </citation>
    <scope>NUCLEOTIDE SEQUENCE [LARGE SCALE GENOMIC DNA]</scope>
    <source>
        <strain evidence="17 18">SA-01</strain>
    </source>
</reference>
<evidence type="ECO:0000256" key="2">
    <source>
        <dbReference type="ARBA" id="ARBA00010992"/>
    </source>
</evidence>
<comment type="subcellular location">
    <subcellularLocation>
        <location evidence="1">Membrane</location>
        <topology evidence="1">Multi-pass membrane protein</topology>
    </subcellularLocation>
</comment>
<dbReference type="FunFam" id="1.20.1250.20:FF:000134">
    <property type="entry name" value="MFS sugar transporter protein"/>
    <property type="match status" value="1"/>
</dbReference>
<dbReference type="PROSITE" id="PS00137">
    <property type="entry name" value="SUBTILASE_HIS"/>
    <property type="match status" value="1"/>
</dbReference>
<dbReference type="SUPFAM" id="SSF103473">
    <property type="entry name" value="MFS general substrate transporter"/>
    <property type="match status" value="1"/>
</dbReference>
<evidence type="ECO:0000256" key="4">
    <source>
        <dbReference type="ARBA" id="ARBA00022448"/>
    </source>
</evidence>
<dbReference type="InterPro" id="IPR050360">
    <property type="entry name" value="MFS_Sugar_Transporters"/>
</dbReference>
<dbReference type="PROSITE" id="PS50850">
    <property type="entry name" value="MFS"/>
    <property type="match status" value="1"/>
</dbReference>
<keyword evidence="9 13" id="KW-0720">Serine protease</keyword>
<dbReference type="EMBL" id="JEMN01001406">
    <property type="protein sequence ID" value="KXH38346.1"/>
    <property type="molecule type" value="Genomic_DNA"/>
</dbReference>
<feature type="transmembrane region" description="Helical" evidence="15">
    <location>
        <begin position="108"/>
        <end position="129"/>
    </location>
</feature>
<dbReference type="Gene3D" id="3.40.50.200">
    <property type="entry name" value="Peptidase S8/S53 domain"/>
    <property type="match status" value="2"/>
</dbReference>
<dbReference type="PANTHER" id="PTHR48022:SF2">
    <property type="entry name" value="PLASTIDIC GLUCOSE TRANSPORTER 4"/>
    <property type="match status" value="1"/>
</dbReference>
<dbReference type="PROSITE" id="PS51892">
    <property type="entry name" value="SUBTILASE"/>
    <property type="match status" value="1"/>
</dbReference>
<evidence type="ECO:0000313" key="18">
    <source>
        <dbReference type="Proteomes" id="UP000070054"/>
    </source>
</evidence>
<keyword evidence="8 13" id="KW-0378">Hydrolase</keyword>
<dbReference type="GO" id="GO:0005351">
    <property type="term" value="F:carbohydrate:proton symporter activity"/>
    <property type="evidence" value="ECO:0007669"/>
    <property type="project" value="TreeGrafter"/>
</dbReference>
<dbReference type="GO" id="GO:0016020">
    <property type="term" value="C:membrane"/>
    <property type="evidence" value="ECO:0007669"/>
    <property type="project" value="UniProtKB-SubCell"/>
</dbReference>
<feature type="transmembrane region" description="Helical" evidence="15">
    <location>
        <begin position="50"/>
        <end position="71"/>
    </location>
</feature>
<feature type="active site" description="Charge relay system" evidence="12 13">
    <location>
        <position position="562"/>
    </location>
</feature>
<dbReference type="PRINTS" id="PR00723">
    <property type="entry name" value="SUBTILISIN"/>
</dbReference>
<dbReference type="InterPro" id="IPR034187">
    <property type="entry name" value="Peptidases_S8_5"/>
</dbReference>
<name>A0A135SR51_9PEZI</name>
<feature type="transmembrane region" description="Helical" evidence="15">
    <location>
        <begin position="141"/>
        <end position="164"/>
    </location>
</feature>
<dbReference type="CDD" id="cd07489">
    <property type="entry name" value="Peptidases_S8_5"/>
    <property type="match status" value="1"/>
</dbReference>
<evidence type="ECO:0000256" key="5">
    <source>
        <dbReference type="ARBA" id="ARBA00022670"/>
    </source>
</evidence>
<dbReference type="InterPro" id="IPR010435">
    <property type="entry name" value="C5a/SBT2-like_Fn3"/>
</dbReference>
<dbReference type="PROSITE" id="PS00138">
    <property type="entry name" value="SUBTILASE_SER"/>
    <property type="match status" value="1"/>
</dbReference>
<dbReference type="Proteomes" id="UP000070054">
    <property type="component" value="Unassembled WGS sequence"/>
</dbReference>
<dbReference type="Gene3D" id="1.20.1250.20">
    <property type="entry name" value="MFS general substrate transporter like domains"/>
    <property type="match status" value="1"/>
</dbReference>
<keyword evidence="5 13" id="KW-0645">Protease</keyword>
<dbReference type="GO" id="GO:0006508">
    <property type="term" value="P:proteolysis"/>
    <property type="evidence" value="ECO:0007669"/>
    <property type="project" value="UniProtKB-KW"/>
</dbReference>
<dbReference type="GO" id="GO:0004252">
    <property type="term" value="F:serine-type endopeptidase activity"/>
    <property type="evidence" value="ECO:0007669"/>
    <property type="project" value="UniProtKB-UniRule"/>
</dbReference>
<evidence type="ECO:0000256" key="9">
    <source>
        <dbReference type="ARBA" id="ARBA00022825"/>
    </source>
</evidence>
<feature type="transmembrane region" description="Helical" evidence="15">
    <location>
        <begin position="293"/>
        <end position="314"/>
    </location>
</feature>
<proteinExistence type="inferred from homology"/>
<evidence type="ECO:0000256" key="7">
    <source>
        <dbReference type="ARBA" id="ARBA00022729"/>
    </source>
</evidence>
<dbReference type="InterPro" id="IPR015500">
    <property type="entry name" value="Peptidase_S8_subtilisin-rel"/>
</dbReference>
<accession>A0A135SR51</accession>
<feature type="transmembrane region" description="Helical" evidence="15">
    <location>
        <begin position="326"/>
        <end position="346"/>
    </location>
</feature>
<organism evidence="17 18">
    <name type="scientific">Colletotrichum nymphaeae SA-01</name>
    <dbReference type="NCBI Taxonomy" id="1460502"/>
    <lineage>
        <taxon>Eukaryota</taxon>
        <taxon>Fungi</taxon>
        <taxon>Dikarya</taxon>
        <taxon>Ascomycota</taxon>
        <taxon>Pezizomycotina</taxon>
        <taxon>Sordariomycetes</taxon>
        <taxon>Hypocreomycetidae</taxon>
        <taxon>Glomerellales</taxon>
        <taxon>Glomerellaceae</taxon>
        <taxon>Colletotrichum</taxon>
        <taxon>Colletotrichum acutatum species complex</taxon>
    </lineage>
</organism>
<dbReference type="SUPFAM" id="SSF52743">
    <property type="entry name" value="Subtilisin-like"/>
    <property type="match status" value="1"/>
</dbReference>
<keyword evidence="6 15" id="KW-0812">Transmembrane</keyword>
<keyword evidence="10 15" id="KW-1133">Transmembrane helix</keyword>
<evidence type="ECO:0000256" key="13">
    <source>
        <dbReference type="PROSITE-ProRule" id="PRU01240"/>
    </source>
</evidence>
<dbReference type="PANTHER" id="PTHR48022">
    <property type="entry name" value="PLASTIDIC GLUCOSE TRANSPORTER 4"/>
    <property type="match status" value="1"/>
</dbReference>
<dbReference type="InterPro" id="IPR005829">
    <property type="entry name" value="Sugar_transporter_CS"/>
</dbReference>
<evidence type="ECO:0000256" key="6">
    <source>
        <dbReference type="ARBA" id="ARBA00022692"/>
    </source>
</evidence>
<dbReference type="InterPro" id="IPR022398">
    <property type="entry name" value="Peptidase_S8_His-AS"/>
</dbReference>
<feature type="transmembrane region" description="Helical" evidence="15">
    <location>
        <begin position="256"/>
        <end position="281"/>
    </location>
</feature>
<keyword evidence="7" id="KW-0732">Signal</keyword>
<keyword evidence="18" id="KW-1185">Reference proteome</keyword>
<dbReference type="InterPro" id="IPR036852">
    <property type="entry name" value="Peptidase_S8/S53_dom_sf"/>
</dbReference>
<dbReference type="PROSITE" id="PS00217">
    <property type="entry name" value="SUGAR_TRANSPORT_2"/>
    <property type="match status" value="1"/>
</dbReference>
<feature type="transmembrane region" description="Helical" evidence="15">
    <location>
        <begin position="352"/>
        <end position="374"/>
    </location>
</feature>
<sequence>MPHFAKLMPNYVTATIALSFGGFLNGYDTGTIGSVVHMKQFAITFGDLSATVRGITVSMILLTGIIPSLLAGQLADKYGRLRIISPGAALFALGGLLQTTSFSLGQFILGRAVSGVGQGIFLGNIAVYLAEIAPSRRRGRLAALPQFMATLGICIGYFSCYTTSSIEDSTAWRLPYVVQISVSIMLALVCRVLPESPRWLLLWGTTQEAVTALELLDFDMDEARRDFLNTPQEQPSLSTRQNFLLPFRGPYRSRTLLALFILSMIQLSGIDAITYYAPALFDQAGISQSNSSLIASGVSSITMLVVSIPASILADKWGRRTSAISGGIILSGLMMLMGSLYAAGAVGPTGAARWVVVISVFAFGMAYCATWNVVGKIYASEILPGNTRAAGNSIGMASSFFTNWLVALVTPILLSASAYGAYFLFGGLTVITAIVLTVRETVEFRDNNRPISKSFIVEFAPGSTQRRDGLASTDGVKVVKTFDNKVFTGASVETESHTLDSLLSLPDVVNVWPNVAVKLDPVESQRLVQGEDVAYTTHNATGVSKLHAQGIFGKGAKVGVVDTGIWYKHPDLGNGFGPGFKVVAGYDFAGDGLWPYEGEKQPDEDPLDQQGHGSHVAGIVAAKGAGWSGVAPEATLYAYKIFSQYGFTDTATILEAFFRAYNDGVDIITASVGSNIGWATEAWSVIASRFVDEGIVTVVASGNVGTVGPFLSSTGATGKNVLAVASVDSQTFPAFPFDATFSGVDGGSEETARYGFIPPISYDPFPATVVDVPIVPFSLDTNATTDACEPLEPGSLDFTGKIVLVRRGAAVSCDIHTQQENLALVGGTLVLVYNDDRPLSYPVIGNTNSTVGFITSFAGKQIVEAIKAGRNVTADFSVNHGLPVALTYSLGGDPNYFTNIGPLYDLQIKPDIAAPGGKIYSTWIDDSYTIQSGTSMAAPYIAGVAALYVSVYGGRNTHPSGNAWAKDLGKRIISSGISVPWADGLTETDYGHSASVAQVGNGLVDAFKVLQYKTVIDYEKIALNDTRYFNRYHEISVTNNDEEAVTYKFSAEDIVSADILGWYAADRVIANPAPGTKRVKEFFDMIPETRAPGISFPADFTLQSGESKTVSVNFKNPDTLGWNASALPLYSGRVLISGSNGEFLSVPYLGLGGDLRKEVTPLEETNYAFMISTTSNTPVASKPYFTFNLSLAAQDFPRVISKPIYGIKETRWDVFEAGWTERQWKYPPVPGENGHIGTIASWVGSGRVDAIDTSIYDPNETFTYPIMDRNRNGAYEQDEHWWFGKLGNGSQIAVGNYTLRFALLKPFGDPSHADNWEVLQTPQISVL</sequence>
<dbReference type="InterPro" id="IPR005828">
    <property type="entry name" value="MFS_sugar_transport-like"/>
</dbReference>
<evidence type="ECO:0000256" key="1">
    <source>
        <dbReference type="ARBA" id="ARBA00004141"/>
    </source>
</evidence>
<feature type="transmembrane region" description="Helical" evidence="15">
    <location>
        <begin position="176"/>
        <end position="193"/>
    </location>
</feature>
<dbReference type="InterPro" id="IPR023827">
    <property type="entry name" value="Peptidase_S8_Asp-AS"/>
</dbReference>
<feature type="transmembrane region" description="Helical" evidence="15">
    <location>
        <begin position="83"/>
        <end position="102"/>
    </location>
</feature>
<dbReference type="InterPro" id="IPR023828">
    <property type="entry name" value="Peptidase_S8_Ser-AS"/>
</dbReference>
<protein>
    <submittedName>
        <fullName evidence="17">Subtilase</fullName>
    </submittedName>
</protein>
<dbReference type="PROSITE" id="PS00136">
    <property type="entry name" value="SUBTILASE_ASP"/>
    <property type="match status" value="1"/>
</dbReference>
<dbReference type="Pfam" id="PF00083">
    <property type="entry name" value="Sugar_tr"/>
    <property type="match status" value="1"/>
</dbReference>
<evidence type="ECO:0000256" key="14">
    <source>
        <dbReference type="RuleBase" id="RU003355"/>
    </source>
</evidence>
<evidence type="ECO:0000313" key="17">
    <source>
        <dbReference type="EMBL" id="KXH38346.1"/>
    </source>
</evidence>
<dbReference type="Pfam" id="PF00082">
    <property type="entry name" value="Peptidase_S8"/>
    <property type="match status" value="1"/>
</dbReference>
<evidence type="ECO:0000256" key="15">
    <source>
        <dbReference type="SAM" id="Phobius"/>
    </source>
</evidence>
<dbReference type="PROSITE" id="PS00216">
    <property type="entry name" value="SUGAR_TRANSPORT_1"/>
    <property type="match status" value="1"/>
</dbReference>
<evidence type="ECO:0000256" key="10">
    <source>
        <dbReference type="ARBA" id="ARBA00022989"/>
    </source>
</evidence>
<dbReference type="OrthoDB" id="10256524at2759"/>
<keyword evidence="11 15" id="KW-0472">Membrane</keyword>
<comment type="similarity">
    <text evidence="3 13 14">Belongs to the peptidase S8 family.</text>
</comment>
<dbReference type="InterPro" id="IPR036259">
    <property type="entry name" value="MFS_trans_sf"/>
</dbReference>
<comment type="similarity">
    <text evidence="2">Belongs to the major facilitator superfamily. Sugar transporter (TC 2.A.1.1) family.</text>
</comment>
<dbReference type="Pfam" id="PF06280">
    <property type="entry name" value="fn3_5"/>
    <property type="match status" value="1"/>
</dbReference>
<dbReference type="InterPro" id="IPR020846">
    <property type="entry name" value="MFS_dom"/>
</dbReference>
<comment type="caution">
    <text evidence="17">The sequence shown here is derived from an EMBL/GenBank/DDBJ whole genome shotgun (WGS) entry which is preliminary data.</text>
</comment>
<evidence type="ECO:0000256" key="12">
    <source>
        <dbReference type="PIRSR" id="PIRSR615500-1"/>
    </source>
</evidence>
<evidence type="ECO:0000259" key="16">
    <source>
        <dbReference type="PROSITE" id="PS50850"/>
    </source>
</evidence>
<feature type="domain" description="Major facilitator superfamily (MFS) profile" evidence="16">
    <location>
        <begin position="14"/>
        <end position="445"/>
    </location>
</feature>
<dbReference type="NCBIfam" id="TIGR00879">
    <property type="entry name" value="SP"/>
    <property type="match status" value="1"/>
</dbReference>
<feature type="active site" description="Charge relay system" evidence="12 13">
    <location>
        <position position="935"/>
    </location>
</feature>
<evidence type="ECO:0000256" key="11">
    <source>
        <dbReference type="ARBA" id="ARBA00023136"/>
    </source>
</evidence>
<evidence type="ECO:0000256" key="3">
    <source>
        <dbReference type="ARBA" id="ARBA00011073"/>
    </source>
</evidence>
<evidence type="ECO:0000256" key="8">
    <source>
        <dbReference type="ARBA" id="ARBA00022801"/>
    </source>
</evidence>
<gene>
    <name evidence="17" type="ORF">CNYM01_07536</name>
</gene>
<dbReference type="InterPro" id="IPR003663">
    <property type="entry name" value="Sugar/inositol_transpt"/>
</dbReference>